<keyword evidence="1" id="KW-1133">Transmembrane helix</keyword>
<keyword evidence="1" id="KW-0812">Transmembrane</keyword>
<accession>A0A139PFD4</accession>
<dbReference type="AlphaFoldDB" id="A0A139PFD4"/>
<dbReference type="EMBL" id="LQOB01000026">
    <property type="protein sequence ID" value="KXT87982.1"/>
    <property type="molecule type" value="Genomic_DNA"/>
</dbReference>
<evidence type="ECO:0000313" key="3">
    <source>
        <dbReference type="Proteomes" id="UP000072653"/>
    </source>
</evidence>
<dbReference type="Proteomes" id="UP000072653">
    <property type="component" value="Unassembled WGS sequence"/>
</dbReference>
<feature type="transmembrane region" description="Helical" evidence="1">
    <location>
        <begin position="20"/>
        <end position="44"/>
    </location>
</feature>
<evidence type="ECO:0000313" key="2">
    <source>
        <dbReference type="EMBL" id="KXT87982.1"/>
    </source>
</evidence>
<sequence length="90" mass="10193">MLFYILLIGNFLSLPFVERYPVILAQAYPVAMLIITLLLAFYVANQARKAGLTAIGPENLKPKEKEPALCWNQRSFVWHPDPGSHHPANF</sequence>
<dbReference type="PATRIC" id="fig|1303.79.peg.449"/>
<proteinExistence type="predicted"/>
<name>A0A139PFD4_STROR</name>
<comment type="caution">
    <text evidence="2">The sequence shown here is derived from an EMBL/GenBank/DDBJ whole genome shotgun (WGS) entry which is preliminary data.</text>
</comment>
<protein>
    <submittedName>
        <fullName evidence="2">Uncharacterized protein</fullName>
    </submittedName>
</protein>
<keyword evidence="1" id="KW-0472">Membrane</keyword>
<evidence type="ECO:0000256" key="1">
    <source>
        <dbReference type="SAM" id="Phobius"/>
    </source>
</evidence>
<organism evidence="2 3">
    <name type="scientific">Streptococcus oralis</name>
    <dbReference type="NCBI Taxonomy" id="1303"/>
    <lineage>
        <taxon>Bacteria</taxon>
        <taxon>Bacillati</taxon>
        <taxon>Bacillota</taxon>
        <taxon>Bacilli</taxon>
        <taxon>Lactobacillales</taxon>
        <taxon>Streptococcaceae</taxon>
        <taxon>Streptococcus</taxon>
    </lineage>
</organism>
<gene>
    <name evidence="2" type="ORF">SORDD16_00411</name>
</gene>
<reference evidence="2 3" key="1">
    <citation type="submission" date="2016-01" db="EMBL/GenBank/DDBJ databases">
        <title>Highly variable Streptococcus oralis are common among viridans streptococci isolated from primates.</title>
        <authorList>
            <person name="Denapaite D."/>
            <person name="Rieger M."/>
            <person name="Koendgen S."/>
            <person name="Brueckner R."/>
            <person name="Ochigava I."/>
            <person name="Kappeler P."/>
            <person name="Maetz-Rensing K."/>
            <person name="Leendertz F."/>
            <person name="Hakenbeck R."/>
        </authorList>
    </citation>
    <scope>NUCLEOTIDE SEQUENCE [LARGE SCALE GENOMIC DNA]</scope>
    <source>
        <strain evidence="2 3">DD16</strain>
    </source>
</reference>